<gene>
    <name evidence="1" type="ORF">SAMN05443244_0432</name>
</gene>
<reference evidence="1 2" key="1">
    <citation type="submission" date="2016-10" db="EMBL/GenBank/DDBJ databases">
        <authorList>
            <person name="de Groot N.N."/>
        </authorList>
    </citation>
    <scope>NUCLEOTIDE SEQUENCE [LARGE SCALE GENOMIC DNA]</scope>
    <source>
        <strain evidence="1 2">AB35.6</strain>
    </source>
</reference>
<evidence type="ECO:0000313" key="2">
    <source>
        <dbReference type="Proteomes" id="UP000182409"/>
    </source>
</evidence>
<protein>
    <submittedName>
        <fullName evidence="1">Uncharacterized protein</fullName>
    </submittedName>
</protein>
<dbReference type="AlphaFoldDB" id="A0A1H4J7W5"/>
<evidence type="ECO:0000313" key="1">
    <source>
        <dbReference type="EMBL" id="SEB42394.1"/>
    </source>
</evidence>
<accession>A0A1H4J7W5</accession>
<proteinExistence type="predicted"/>
<dbReference type="Proteomes" id="UP000182409">
    <property type="component" value="Unassembled WGS sequence"/>
</dbReference>
<name>A0A1H4J7W5_9BACT</name>
<dbReference type="EMBL" id="FNSD01000001">
    <property type="protein sequence ID" value="SEB42394.1"/>
    <property type="molecule type" value="Genomic_DNA"/>
</dbReference>
<organism evidence="1 2">
    <name type="scientific">Terriglobus roseus</name>
    <dbReference type="NCBI Taxonomy" id="392734"/>
    <lineage>
        <taxon>Bacteria</taxon>
        <taxon>Pseudomonadati</taxon>
        <taxon>Acidobacteriota</taxon>
        <taxon>Terriglobia</taxon>
        <taxon>Terriglobales</taxon>
        <taxon>Acidobacteriaceae</taxon>
        <taxon>Terriglobus</taxon>
    </lineage>
</organism>
<sequence>MGRHLCRPIVYCLGMGRKATKKKWIYPIDNKQVKCKSGMLMRRFSSSVENNFKDLLTTIR</sequence>